<dbReference type="GeneID" id="26303169"/>
<dbReference type="HOGENOM" id="CLU_020826_2_0_1"/>
<evidence type="ECO:0000313" key="3">
    <source>
        <dbReference type="Proteomes" id="UP000053758"/>
    </source>
</evidence>
<dbReference type="AlphaFoldDB" id="A0A081CBD9"/>
<sequence length="554" mass="60102">MRIGLVRQALLLWRKNWTLRATLAWNQKANSATGSAFFPFTTIALVTMSYQTDIEDANPWAATTSRATPSSLPGSSLDQAIVVDDPPETAPPPYSDPQHGFTSSSRPDTGHVHHTGMENTDQVLLLVFIHGFKGSSETTFEDFPSRLTHNLQETYPGLHVKSLVYPTYDTRGSLAAAVALFVEWLTMQTVMLEDRLKLDPDTGAIRPDPTATIGGGGPGSVKIVLAGHSMGGLIAVDAALSIARKTSEQQQPTHAKRKLWPAVVGVIAYDTPYYGVHPGVFKHGINKYAGYIQTAQNIGTFLAPMGVGLAARWNSERQSQSSSATPPSNTTSAANGRSSRTTESNGNDAAASARASSNWRTALMATGAVALASGAAASAAYFNKDKINGAYGWVSDHLAFVSNLWDDSALRARLDQLVEQPQILFHCYYTRLPASSRAANPTAQAQARDRTFIILPPRDARSAPSFTPMDNVQAADEVEAHISMFNARANPRYFELGLQTSRLVATCLDNESRFGDQTHAQHETETGRGDMDEEKGLRFGDDEIEQLRHAERPT</sequence>
<dbReference type="RefSeq" id="XP_014657625.1">
    <property type="nucleotide sequence ID" value="XM_014802139.1"/>
</dbReference>
<dbReference type="PANTHER" id="PTHR47842:SF1">
    <property type="entry name" value="DUF676 DOMAIN-CONTAINING PROTEIN"/>
    <property type="match status" value="1"/>
</dbReference>
<feature type="region of interest" description="Disordered" evidence="1">
    <location>
        <begin position="314"/>
        <end position="352"/>
    </location>
</feature>
<dbReference type="InterPro" id="IPR029058">
    <property type="entry name" value="AB_hydrolase_fold"/>
</dbReference>
<dbReference type="Gene3D" id="3.40.50.1820">
    <property type="entry name" value="alpha/beta hydrolase"/>
    <property type="match status" value="1"/>
</dbReference>
<evidence type="ECO:0000256" key="1">
    <source>
        <dbReference type="SAM" id="MobiDB-lite"/>
    </source>
</evidence>
<feature type="compositionally biased region" description="Low complexity" evidence="1">
    <location>
        <begin position="318"/>
        <end position="335"/>
    </location>
</feature>
<keyword evidence="3" id="KW-1185">Reference proteome</keyword>
<feature type="region of interest" description="Disordered" evidence="1">
    <location>
        <begin position="515"/>
        <end position="554"/>
    </location>
</feature>
<name>A0A081CBD9_PSEA2</name>
<accession>A0A081CBD9</accession>
<dbReference type="Proteomes" id="UP000053758">
    <property type="component" value="Unassembled WGS sequence"/>
</dbReference>
<feature type="compositionally biased region" description="Polar residues" evidence="1">
    <location>
        <begin position="336"/>
        <end position="347"/>
    </location>
</feature>
<dbReference type="EMBL" id="DF830071">
    <property type="protein sequence ID" value="GAK63985.1"/>
    <property type="molecule type" value="Genomic_DNA"/>
</dbReference>
<reference evidence="2" key="1">
    <citation type="submission" date="2014-07" db="EMBL/GenBank/DDBJ databases">
        <title>Draft genome sequence of the yeast Pseudozyma antarctica JCM 10317 known as a producer of lipase B which used in a wide range of industrial applications.</title>
        <authorList>
            <person name="Morita T."/>
            <person name="Saika A."/>
            <person name="Koike H."/>
        </authorList>
    </citation>
    <scope>NUCLEOTIDE SEQUENCE</scope>
    <source>
        <strain evidence="2">JCM 10317</strain>
    </source>
</reference>
<organism evidence="2">
    <name type="scientific">Pseudozyma antarctica</name>
    <name type="common">Yeast</name>
    <name type="synonym">Candida antarctica</name>
    <dbReference type="NCBI Taxonomy" id="84753"/>
    <lineage>
        <taxon>Eukaryota</taxon>
        <taxon>Fungi</taxon>
        <taxon>Dikarya</taxon>
        <taxon>Basidiomycota</taxon>
        <taxon>Ustilaginomycotina</taxon>
        <taxon>Ustilaginomycetes</taxon>
        <taxon>Ustilaginales</taxon>
        <taxon>Ustilaginaceae</taxon>
        <taxon>Moesziomyces</taxon>
    </lineage>
</organism>
<dbReference type="PANTHER" id="PTHR47842">
    <property type="entry name" value="EXPRESSED PROTEIN"/>
    <property type="match status" value="1"/>
</dbReference>
<proteinExistence type="predicted"/>
<evidence type="ECO:0000313" key="2">
    <source>
        <dbReference type="EMBL" id="GAK63985.1"/>
    </source>
</evidence>
<feature type="compositionally biased region" description="Polar residues" evidence="1">
    <location>
        <begin position="63"/>
        <end position="78"/>
    </location>
</feature>
<feature type="region of interest" description="Disordered" evidence="1">
    <location>
        <begin position="63"/>
        <end position="115"/>
    </location>
</feature>
<dbReference type="SUPFAM" id="SSF53474">
    <property type="entry name" value="alpha/beta-Hydrolases"/>
    <property type="match status" value="1"/>
</dbReference>
<gene>
    <name evidence="2" type="ORF">PAN0_004d2194</name>
</gene>
<protein>
    <submittedName>
        <fullName evidence="2">Catalytic protein</fullName>
    </submittedName>
</protein>